<dbReference type="InterPro" id="IPR003462">
    <property type="entry name" value="ODC_Mu_crystall"/>
</dbReference>
<sequence>MIRNNRRAGGSPRAAAASLCPESTDNRPPRTISAAYAAWCDCALATWPWSTCGRRVRSIGACFYDRPATLGLPSIVGVIALFDAANGQPLLFLESATVTRLRTAAATAVAVRHLAVPDAATLAVLGTGAQAAAHIAAVREVRPIERILVWGRDPAKTARFAAQHGAEATSAPAEAARQAAVVVTLTPSTDPYLALRDVRPGTLVAAVGSDAPGKRELHYDLLAAATLITDVTHQCAAVGELHHRPQTPVKAELGEIVLGTKTGREHADDLVVFDSTGTAVQDVAAAQALYTAAIKNGAGRPLPLRE</sequence>
<keyword evidence="3" id="KW-1185">Reference proteome</keyword>
<dbReference type="SUPFAM" id="SSF51735">
    <property type="entry name" value="NAD(P)-binding Rossmann-fold domains"/>
    <property type="match status" value="1"/>
</dbReference>
<dbReference type="InterPro" id="IPR036291">
    <property type="entry name" value="NAD(P)-bd_dom_sf"/>
</dbReference>
<evidence type="ECO:0000313" key="3">
    <source>
        <dbReference type="Proteomes" id="UP000284824"/>
    </source>
</evidence>
<dbReference type="Proteomes" id="UP000284824">
    <property type="component" value="Unassembled WGS sequence"/>
</dbReference>
<dbReference type="Gene3D" id="3.40.50.720">
    <property type="entry name" value="NAD(P)-binding Rossmann-like Domain"/>
    <property type="match status" value="1"/>
</dbReference>
<feature type="region of interest" description="Disordered" evidence="1">
    <location>
        <begin position="1"/>
        <end position="26"/>
    </location>
</feature>
<dbReference type="OrthoDB" id="7209364at2"/>
<evidence type="ECO:0000313" key="2">
    <source>
        <dbReference type="EMBL" id="RVX39704.1"/>
    </source>
</evidence>
<proteinExistence type="predicted"/>
<dbReference type="InterPro" id="IPR023401">
    <property type="entry name" value="ODC_N"/>
</dbReference>
<dbReference type="Gene3D" id="3.30.1780.10">
    <property type="entry name" value="ornithine cyclodeaminase, domain 1"/>
    <property type="match status" value="1"/>
</dbReference>
<dbReference type="PANTHER" id="PTHR13812:SF19">
    <property type="entry name" value="KETIMINE REDUCTASE MU-CRYSTALLIN"/>
    <property type="match status" value="1"/>
</dbReference>
<dbReference type="PANTHER" id="PTHR13812">
    <property type="entry name" value="KETIMINE REDUCTASE MU-CRYSTALLIN"/>
    <property type="match status" value="1"/>
</dbReference>
<dbReference type="Pfam" id="PF02423">
    <property type="entry name" value="OCD_Mu_crystall"/>
    <property type="match status" value="1"/>
</dbReference>
<feature type="compositionally biased region" description="Low complexity" evidence="1">
    <location>
        <begin position="7"/>
        <end position="18"/>
    </location>
</feature>
<organism evidence="2 3">
    <name type="scientific">Nonomuraea polychroma</name>
    <dbReference type="NCBI Taxonomy" id="46176"/>
    <lineage>
        <taxon>Bacteria</taxon>
        <taxon>Bacillati</taxon>
        <taxon>Actinomycetota</taxon>
        <taxon>Actinomycetes</taxon>
        <taxon>Streptosporangiales</taxon>
        <taxon>Streptosporangiaceae</taxon>
        <taxon>Nonomuraea</taxon>
    </lineage>
</organism>
<dbReference type="AlphaFoldDB" id="A0A438M1K2"/>
<accession>A0A438M1K2</accession>
<name>A0A438M1K2_9ACTN</name>
<dbReference type="GO" id="GO:0005737">
    <property type="term" value="C:cytoplasm"/>
    <property type="evidence" value="ECO:0007669"/>
    <property type="project" value="TreeGrafter"/>
</dbReference>
<comment type="caution">
    <text evidence="2">The sequence shown here is derived from an EMBL/GenBank/DDBJ whole genome shotgun (WGS) entry which is preliminary data.</text>
</comment>
<reference evidence="2 3" key="1">
    <citation type="submission" date="2019-01" db="EMBL/GenBank/DDBJ databases">
        <title>Sequencing the genomes of 1000 actinobacteria strains.</title>
        <authorList>
            <person name="Klenk H.-P."/>
        </authorList>
    </citation>
    <scope>NUCLEOTIDE SEQUENCE [LARGE SCALE GENOMIC DNA]</scope>
    <source>
        <strain evidence="2 3">DSM 43925</strain>
    </source>
</reference>
<dbReference type="EMBL" id="SAUN01000001">
    <property type="protein sequence ID" value="RVX39704.1"/>
    <property type="molecule type" value="Genomic_DNA"/>
</dbReference>
<gene>
    <name evidence="2" type="ORF">EDD27_2067</name>
</gene>
<protein>
    <submittedName>
        <fullName evidence="2">Ornithine cyclodeaminase</fullName>
    </submittedName>
</protein>
<evidence type="ECO:0000256" key="1">
    <source>
        <dbReference type="SAM" id="MobiDB-lite"/>
    </source>
</evidence>